<accession>A0ACC0NHR3</accession>
<dbReference type="Proteomes" id="UP001062846">
    <property type="component" value="Chromosome 6"/>
</dbReference>
<sequence length="197" mass="21873">MLSYLESQLQRLDGPNARLADYFDVVTGTSTGGLIAAMLTAPNDDQRPLYAANKLVPFYLQHAPKIFPQRKGLCGWIITLLTQLFGPKYNGNYLHSLINDRLGETRLDQALTNIVIPTFDIKNLQPTIFSSYHVRSNPGINVALSDICISTSAAPTYLPAHYFQNTDEDGKLIEFNLIDGGVAANDPVCKLDLFDYF</sequence>
<evidence type="ECO:0000313" key="1">
    <source>
        <dbReference type="EMBL" id="KAI8552339.1"/>
    </source>
</evidence>
<protein>
    <submittedName>
        <fullName evidence="1">Uncharacterized protein</fullName>
    </submittedName>
</protein>
<organism evidence="1 2">
    <name type="scientific">Rhododendron molle</name>
    <name type="common">Chinese azalea</name>
    <name type="synonym">Azalea mollis</name>
    <dbReference type="NCBI Taxonomy" id="49168"/>
    <lineage>
        <taxon>Eukaryota</taxon>
        <taxon>Viridiplantae</taxon>
        <taxon>Streptophyta</taxon>
        <taxon>Embryophyta</taxon>
        <taxon>Tracheophyta</taxon>
        <taxon>Spermatophyta</taxon>
        <taxon>Magnoliopsida</taxon>
        <taxon>eudicotyledons</taxon>
        <taxon>Gunneridae</taxon>
        <taxon>Pentapetalae</taxon>
        <taxon>asterids</taxon>
        <taxon>Ericales</taxon>
        <taxon>Ericaceae</taxon>
        <taxon>Ericoideae</taxon>
        <taxon>Rhodoreae</taxon>
        <taxon>Rhododendron</taxon>
    </lineage>
</organism>
<evidence type="ECO:0000313" key="2">
    <source>
        <dbReference type="Proteomes" id="UP001062846"/>
    </source>
</evidence>
<comment type="caution">
    <text evidence="1">The sequence shown here is derived from an EMBL/GenBank/DDBJ whole genome shotgun (WGS) entry which is preliminary data.</text>
</comment>
<name>A0ACC0NHR3_RHOML</name>
<reference evidence="1" key="1">
    <citation type="submission" date="2022-02" db="EMBL/GenBank/DDBJ databases">
        <title>Plant Genome Project.</title>
        <authorList>
            <person name="Zhang R.-G."/>
        </authorList>
    </citation>
    <scope>NUCLEOTIDE SEQUENCE</scope>
    <source>
        <strain evidence="1">AT1</strain>
    </source>
</reference>
<keyword evidence="2" id="KW-1185">Reference proteome</keyword>
<gene>
    <name evidence="1" type="ORF">RHMOL_Rhmol06G0259000</name>
</gene>
<dbReference type="EMBL" id="CM046393">
    <property type="protein sequence ID" value="KAI8552339.1"/>
    <property type="molecule type" value="Genomic_DNA"/>
</dbReference>
<proteinExistence type="predicted"/>